<evidence type="ECO:0000256" key="10">
    <source>
        <dbReference type="ARBA" id="ARBA00023180"/>
    </source>
</evidence>
<proteinExistence type="predicted"/>
<dbReference type="Pfam" id="PF05345">
    <property type="entry name" value="He_PIG"/>
    <property type="match status" value="1"/>
</dbReference>
<dbReference type="AlphaFoldDB" id="A0A7G9STE9"/>
<dbReference type="SUPFAM" id="SSF49313">
    <property type="entry name" value="Cadherin-like"/>
    <property type="match status" value="1"/>
</dbReference>
<reference evidence="14 15" key="1">
    <citation type="submission" date="2020-08" db="EMBL/GenBank/DDBJ databases">
        <title>Genome sequence of Thermomonas carbonis KCTC 42013T.</title>
        <authorList>
            <person name="Hyun D.-W."/>
            <person name="Bae J.-W."/>
        </authorList>
    </citation>
    <scope>NUCLEOTIDE SEQUENCE [LARGE SCALE GENOMIC DNA]</scope>
    <source>
        <strain evidence="14 15">KCTC 42013</strain>
    </source>
</reference>
<evidence type="ECO:0000256" key="12">
    <source>
        <dbReference type="ARBA" id="ARBA00048679"/>
    </source>
</evidence>
<comment type="catalytic activity">
    <reaction evidence="11">
        <text>L-threonyl-[protein] + ATP = O-phospho-L-threonyl-[protein] + ADP + H(+)</text>
        <dbReference type="Rhea" id="RHEA:46608"/>
        <dbReference type="Rhea" id="RHEA-COMP:11060"/>
        <dbReference type="Rhea" id="RHEA-COMP:11605"/>
        <dbReference type="ChEBI" id="CHEBI:15378"/>
        <dbReference type="ChEBI" id="CHEBI:30013"/>
        <dbReference type="ChEBI" id="CHEBI:30616"/>
        <dbReference type="ChEBI" id="CHEBI:61977"/>
        <dbReference type="ChEBI" id="CHEBI:456216"/>
        <dbReference type="EC" id="2.7.11.1"/>
    </reaction>
</comment>
<keyword evidence="9" id="KW-0675">Receptor</keyword>
<dbReference type="Proteomes" id="UP000515804">
    <property type="component" value="Chromosome"/>
</dbReference>
<dbReference type="EC" id="2.7.11.1" evidence="3"/>
<dbReference type="InterPro" id="IPR017974">
    <property type="entry name" value="Claudin_CS"/>
</dbReference>
<feature type="signal peptide" evidence="13">
    <location>
        <begin position="1"/>
        <end position="22"/>
    </location>
</feature>
<evidence type="ECO:0000256" key="3">
    <source>
        <dbReference type="ARBA" id="ARBA00012513"/>
    </source>
</evidence>
<dbReference type="Gene3D" id="2.130.10.30">
    <property type="entry name" value="Regulator of chromosome condensation 1/beta-lactamase-inhibitor protein II"/>
    <property type="match status" value="3"/>
</dbReference>
<dbReference type="KEGG" id="tcn:H9L16_06040"/>
<dbReference type="RefSeq" id="WP_187553639.1">
    <property type="nucleotide sequence ID" value="NZ_CP060719.1"/>
</dbReference>
<protein>
    <recommendedName>
        <fullName evidence="3">non-specific serine/threonine protein kinase</fullName>
        <ecNumber evidence="3">2.7.11.1</ecNumber>
    </recommendedName>
</protein>
<dbReference type="InterPro" id="IPR009091">
    <property type="entry name" value="RCC1/BLIP-II"/>
</dbReference>
<keyword evidence="6" id="KW-1133">Transmembrane helix</keyword>
<sequence>MTTHAWIWMGLLALVLPLAAAAGEGSATPISVTEGSSRVVAVTAGGNHSCGLRADGSAVCWGDNLAGQVLPPAAGDRAKMAGPFVSLSAGLDHTCGLKSDGTAACWGSNGWNKATPGSNSGYVQLGAGDDFTCGRKSSGSLVCWGHYNLTSPPSAGRQFIDLATGSAHACALMANGNAYCWGSDTSGEAPGYTSTQSSKTGPFLALAAGKAFTCGLKANAEVQCWGAGIGGNPPAGSFIALAAGDAHACALRTDGEAVCWGDNSQGQAQPATGGPFLALAAGAAHACALRADGAVDCWGRNDEGQRVVATEMGEAAFGQIAAGNAHACQVLRDGRLGCWGRNDALQATVPSGTYTQVAAGDTQSCAIDSTGTIVCWGADAANLAAAFSDKAWRLISMGQSGGLCAVPVIGELVRCRTPAGVVSNRAGKLGDSIVDAPVRTMTYVSNPAGGFCAAIAPGSTTSTTTYTTGYCTPGISYPGGRWQSLASGLWHTCAVQTNGVLQCFGAFSQQTTIPAPHNTYLYRAVSVGTSHSCAIRDNGSLYCWGDSTNGKLNAPPGTFVQVAAGNTFTCAIRSDGIRLCWGDNAAGQAPQLSLQPTTIQGTAEAGIAYPATTFGLVVANGNYSPPTPAYGVLFGSLPPGLTLAANGSLSGTPTAGGDFTFTVEGEDANGLAARGTYTISIPIADSTPPAISYTLNGIAAPPASPDGGNGWYVSDVAVAWTVIDPESGIASSTGCAASTLTGDATGASASCTATNGVDLDAAVTTVPVNIDVTTPTIAVSAAPAANGSGWNNSDVTASYTCTDGTSGIASCPNDQVLSTEGIGIASTFQTAKDVAGNVSEASNVVTVNIDKTAPTITAAATTAPNANGWHDGDVTIRFSCSDATSGLASACPADQTLTGEGTGIASTAQTIQDTAGNSGSSNVVMANIDRTAPVLAPTLPGLILQGGSYTAMANATDALSGIDTASCTPLDTSSAGTRTATCNATDNAGNTATATVSYTVTGLYSFQWQQPLLPVLYQVSPGQRILLQFRLVGTNGWITTLDSATTSSTLITCPSPYAMNLAAYRGSAIDLQHTNNGIYRKTWDAPGIQGGPQLVPGGQRGSCYRMTLDINDGQSHSIIIKLK</sequence>
<dbReference type="PANTHER" id="PTHR47460">
    <property type="entry name" value="SERINE/THREONINE-PROTEIN KINASE-LIKE PROTEIN ACR4"/>
    <property type="match status" value="1"/>
</dbReference>
<evidence type="ECO:0000313" key="14">
    <source>
        <dbReference type="EMBL" id="QNN71124.1"/>
    </source>
</evidence>
<keyword evidence="15" id="KW-1185">Reference proteome</keyword>
<feature type="chain" id="PRO_5028819183" description="non-specific serine/threonine protein kinase" evidence="13">
    <location>
        <begin position="23"/>
        <end position="1123"/>
    </location>
</feature>
<evidence type="ECO:0000256" key="6">
    <source>
        <dbReference type="ARBA" id="ARBA00022989"/>
    </source>
</evidence>
<dbReference type="InterPro" id="IPR013783">
    <property type="entry name" value="Ig-like_fold"/>
</dbReference>
<comment type="subcellular location">
    <subcellularLocation>
        <location evidence="1">Membrane</location>
        <topology evidence="1">Multi-pass membrane protein</topology>
    </subcellularLocation>
    <subcellularLocation>
        <location evidence="2">Membrane</location>
        <topology evidence="2">Single-pass type I membrane protein</topology>
    </subcellularLocation>
</comment>
<evidence type="ECO:0000256" key="8">
    <source>
        <dbReference type="ARBA" id="ARBA00023157"/>
    </source>
</evidence>
<name>A0A7G9STE9_9GAMM</name>
<keyword evidence="10" id="KW-0325">Glycoprotein</keyword>
<dbReference type="SUPFAM" id="SSF50985">
    <property type="entry name" value="RCC1/BLIP-II"/>
    <property type="match status" value="2"/>
</dbReference>
<keyword evidence="7" id="KW-0472">Membrane</keyword>
<organism evidence="14 15">
    <name type="scientific">Thermomonas carbonis</name>
    <dbReference type="NCBI Taxonomy" id="1463158"/>
    <lineage>
        <taxon>Bacteria</taxon>
        <taxon>Pseudomonadati</taxon>
        <taxon>Pseudomonadota</taxon>
        <taxon>Gammaproteobacteria</taxon>
        <taxon>Lysobacterales</taxon>
        <taxon>Lysobacteraceae</taxon>
        <taxon>Thermomonas</taxon>
    </lineage>
</organism>
<comment type="catalytic activity">
    <reaction evidence="12">
        <text>L-seryl-[protein] + ATP = O-phospho-L-seryl-[protein] + ADP + H(+)</text>
        <dbReference type="Rhea" id="RHEA:17989"/>
        <dbReference type="Rhea" id="RHEA-COMP:9863"/>
        <dbReference type="Rhea" id="RHEA-COMP:11604"/>
        <dbReference type="ChEBI" id="CHEBI:15378"/>
        <dbReference type="ChEBI" id="CHEBI:29999"/>
        <dbReference type="ChEBI" id="CHEBI:30616"/>
        <dbReference type="ChEBI" id="CHEBI:83421"/>
        <dbReference type="ChEBI" id="CHEBI:456216"/>
        <dbReference type="EC" id="2.7.11.1"/>
    </reaction>
</comment>
<dbReference type="GO" id="GO:0005509">
    <property type="term" value="F:calcium ion binding"/>
    <property type="evidence" value="ECO:0007669"/>
    <property type="project" value="InterPro"/>
</dbReference>
<evidence type="ECO:0000256" key="9">
    <source>
        <dbReference type="ARBA" id="ARBA00023170"/>
    </source>
</evidence>
<dbReference type="InterPro" id="IPR015919">
    <property type="entry name" value="Cadherin-like_sf"/>
</dbReference>
<evidence type="ECO:0000256" key="1">
    <source>
        <dbReference type="ARBA" id="ARBA00004141"/>
    </source>
</evidence>
<evidence type="ECO:0000313" key="15">
    <source>
        <dbReference type="Proteomes" id="UP000515804"/>
    </source>
</evidence>
<dbReference type="GO" id="GO:0016020">
    <property type="term" value="C:membrane"/>
    <property type="evidence" value="ECO:0007669"/>
    <property type="project" value="UniProtKB-SubCell"/>
</dbReference>
<evidence type="ECO:0000256" key="7">
    <source>
        <dbReference type="ARBA" id="ARBA00023136"/>
    </source>
</evidence>
<keyword evidence="5 13" id="KW-0732">Signal</keyword>
<evidence type="ECO:0000256" key="2">
    <source>
        <dbReference type="ARBA" id="ARBA00004479"/>
    </source>
</evidence>
<keyword evidence="4" id="KW-0812">Transmembrane</keyword>
<dbReference type="EMBL" id="CP060719">
    <property type="protein sequence ID" value="QNN71124.1"/>
    <property type="molecule type" value="Genomic_DNA"/>
</dbReference>
<dbReference type="Gene3D" id="2.60.40.10">
    <property type="entry name" value="Immunoglobulins"/>
    <property type="match status" value="1"/>
</dbReference>
<dbReference type="Pfam" id="PF13540">
    <property type="entry name" value="RCC1_2"/>
    <property type="match status" value="7"/>
</dbReference>
<evidence type="ECO:0000256" key="4">
    <source>
        <dbReference type="ARBA" id="ARBA00022692"/>
    </source>
</evidence>
<keyword evidence="8" id="KW-1015">Disulfide bond</keyword>
<dbReference type="GO" id="GO:0004674">
    <property type="term" value="F:protein serine/threonine kinase activity"/>
    <property type="evidence" value="ECO:0007669"/>
    <property type="project" value="UniProtKB-KW"/>
</dbReference>
<dbReference type="PROSITE" id="PS01346">
    <property type="entry name" value="CLAUDIN"/>
    <property type="match status" value="1"/>
</dbReference>
<evidence type="ECO:0000256" key="11">
    <source>
        <dbReference type="ARBA" id="ARBA00047899"/>
    </source>
</evidence>
<accession>A0A7G9STE9</accession>
<dbReference type="PANTHER" id="PTHR47460:SF1">
    <property type="entry name" value="SERINE_THREONINE-PROTEIN KINASE-LIKE PROTEIN ACR4"/>
    <property type="match status" value="1"/>
</dbReference>
<evidence type="ECO:0000256" key="5">
    <source>
        <dbReference type="ARBA" id="ARBA00022729"/>
    </source>
</evidence>
<gene>
    <name evidence="14" type="ORF">H9L16_06040</name>
</gene>
<evidence type="ECO:0000256" key="13">
    <source>
        <dbReference type="SAM" id="SignalP"/>
    </source>
</evidence>